<gene>
    <name evidence="1" type="ORF">BDY19DRAFT_1066415</name>
</gene>
<comment type="caution">
    <text evidence="1">The sequence shown here is derived from an EMBL/GenBank/DDBJ whole genome shotgun (WGS) entry which is preliminary data.</text>
</comment>
<name>A0ACB8UD73_9APHY</name>
<protein>
    <submittedName>
        <fullName evidence="1">Glutathione transferase</fullName>
    </submittedName>
</protein>
<keyword evidence="2" id="KW-1185">Reference proteome</keyword>
<reference evidence="1" key="1">
    <citation type="journal article" date="2021" name="Environ. Microbiol.">
        <title>Gene family expansions and transcriptome signatures uncover fungal adaptations to wood decay.</title>
        <authorList>
            <person name="Hage H."/>
            <person name="Miyauchi S."/>
            <person name="Viragh M."/>
            <person name="Drula E."/>
            <person name="Min B."/>
            <person name="Chaduli D."/>
            <person name="Navarro D."/>
            <person name="Favel A."/>
            <person name="Norest M."/>
            <person name="Lesage-Meessen L."/>
            <person name="Balint B."/>
            <person name="Merenyi Z."/>
            <person name="de Eugenio L."/>
            <person name="Morin E."/>
            <person name="Martinez A.T."/>
            <person name="Baldrian P."/>
            <person name="Stursova M."/>
            <person name="Martinez M.J."/>
            <person name="Novotny C."/>
            <person name="Magnuson J.K."/>
            <person name="Spatafora J.W."/>
            <person name="Maurice S."/>
            <person name="Pangilinan J."/>
            <person name="Andreopoulos W."/>
            <person name="LaButti K."/>
            <person name="Hundley H."/>
            <person name="Na H."/>
            <person name="Kuo A."/>
            <person name="Barry K."/>
            <person name="Lipzen A."/>
            <person name="Henrissat B."/>
            <person name="Riley R."/>
            <person name="Ahrendt S."/>
            <person name="Nagy L.G."/>
            <person name="Grigoriev I.V."/>
            <person name="Martin F."/>
            <person name="Rosso M.N."/>
        </authorList>
    </citation>
    <scope>NUCLEOTIDE SEQUENCE</scope>
    <source>
        <strain evidence="1">CBS 384.51</strain>
    </source>
</reference>
<evidence type="ECO:0000313" key="2">
    <source>
        <dbReference type="Proteomes" id="UP001055072"/>
    </source>
</evidence>
<organism evidence="1 2">
    <name type="scientific">Irpex rosettiformis</name>
    <dbReference type="NCBI Taxonomy" id="378272"/>
    <lineage>
        <taxon>Eukaryota</taxon>
        <taxon>Fungi</taxon>
        <taxon>Dikarya</taxon>
        <taxon>Basidiomycota</taxon>
        <taxon>Agaricomycotina</taxon>
        <taxon>Agaricomycetes</taxon>
        <taxon>Polyporales</taxon>
        <taxon>Irpicaceae</taxon>
        <taxon>Irpex</taxon>
    </lineage>
</organism>
<dbReference type="EMBL" id="MU274904">
    <property type="protein sequence ID" value="KAI0092235.1"/>
    <property type="molecule type" value="Genomic_DNA"/>
</dbReference>
<evidence type="ECO:0000313" key="1">
    <source>
        <dbReference type="EMBL" id="KAI0092235.1"/>
    </source>
</evidence>
<dbReference type="Proteomes" id="UP001055072">
    <property type="component" value="Unassembled WGS sequence"/>
</dbReference>
<proteinExistence type="predicted"/>
<keyword evidence="1" id="KW-0808">Transferase</keyword>
<sequence length="217" mass="24479">MVLKLVGNPLSTCTRRVAIILKEKQVPFEFVLVDFAKGEHKSPEFLKNQPFGQVPYIVEDDGFVVYESRAIGRYIALKYRDQGTPLLPDPTDLKAVALFEQAASIEQANFDFYASTIAWEKIFKAYFGSTTNEEVVKEKLAGLEGKLDAYEVILSKQKYLAGDKLTVADLFHLPYGAVVSAAGFDIFNETKRPNLARWWKDISSRESWQAVKDRADA</sequence>
<accession>A0ACB8UD73</accession>